<dbReference type="AlphaFoldDB" id="A0A6J7TBL3"/>
<evidence type="ECO:0000313" key="3">
    <source>
        <dbReference type="EMBL" id="CAB5050502.1"/>
    </source>
</evidence>
<dbReference type="EMBL" id="CAFBQI010000075">
    <property type="protein sequence ID" value="CAB5050502.1"/>
    <property type="molecule type" value="Genomic_DNA"/>
</dbReference>
<evidence type="ECO:0000256" key="1">
    <source>
        <dbReference type="SAM" id="Phobius"/>
    </source>
</evidence>
<keyword evidence="1" id="KW-1133">Transmembrane helix</keyword>
<evidence type="ECO:0000313" key="2">
    <source>
        <dbReference type="EMBL" id="CAB4780680.1"/>
    </source>
</evidence>
<dbReference type="PANTHER" id="PTHR35007">
    <property type="entry name" value="INTEGRAL MEMBRANE PROTEIN-RELATED"/>
    <property type="match status" value="1"/>
</dbReference>
<dbReference type="PANTHER" id="PTHR35007:SF3">
    <property type="entry name" value="POSSIBLE CONSERVED ALANINE RICH MEMBRANE PROTEIN"/>
    <property type="match status" value="1"/>
</dbReference>
<accession>A0A6J7TBL3</accession>
<feature type="transmembrane region" description="Helical" evidence="1">
    <location>
        <begin position="202"/>
        <end position="227"/>
    </location>
</feature>
<feature type="transmembrane region" description="Helical" evidence="1">
    <location>
        <begin position="12"/>
        <end position="45"/>
    </location>
</feature>
<feature type="transmembrane region" description="Helical" evidence="1">
    <location>
        <begin position="176"/>
        <end position="196"/>
    </location>
</feature>
<proteinExistence type="predicted"/>
<keyword evidence="1" id="KW-0812">Transmembrane</keyword>
<reference evidence="3" key="1">
    <citation type="submission" date="2020-05" db="EMBL/GenBank/DDBJ databases">
        <authorList>
            <person name="Chiriac C."/>
            <person name="Salcher M."/>
            <person name="Ghai R."/>
            <person name="Kavagutti S V."/>
        </authorList>
    </citation>
    <scope>NUCLEOTIDE SEQUENCE</scope>
</reference>
<sequence>MKIQNVLIKKSYAVTLAIACIATAIVLLATGSVTIAAAFGALAGGATFVTQKNKSTHNQADLIAAWPEVIDHLMSGIQAGLSLSESLVGLATRGPEILRPAFTQFRTSLYRDGDLGTAIEEIKTLFNNHGSDQIFEALLISKALGGSELLSILRTLGDFLRQDLALRREIEIKHNWIRNSAHMSAVAPWILLLLLSTQPSTAIAFSTPTGGFILIAGLAMTGIAYVWMNRLGRLPQTPRVFTKLHSEKAHAYQRVNSK</sequence>
<name>A0A6J7TBL3_9ZZZZ</name>
<organism evidence="3">
    <name type="scientific">freshwater metagenome</name>
    <dbReference type="NCBI Taxonomy" id="449393"/>
    <lineage>
        <taxon>unclassified sequences</taxon>
        <taxon>metagenomes</taxon>
        <taxon>ecological metagenomes</taxon>
    </lineage>
</organism>
<protein>
    <submittedName>
        <fullName evidence="3">Unannotated protein</fullName>
    </submittedName>
</protein>
<gene>
    <name evidence="2" type="ORF">UFOPK2918_00912</name>
    <name evidence="3" type="ORF">UFOPK4303_00916</name>
</gene>
<keyword evidence="1" id="KW-0472">Membrane</keyword>
<dbReference type="EMBL" id="CAEZZT010000064">
    <property type="protein sequence ID" value="CAB4780680.1"/>
    <property type="molecule type" value="Genomic_DNA"/>
</dbReference>